<protein>
    <submittedName>
        <fullName evidence="2">Tetratricopeptide domain protein</fullName>
    </submittedName>
</protein>
<name>A0A1Y0I2B0_9GAMM</name>
<evidence type="ECO:0000313" key="3">
    <source>
        <dbReference type="Proteomes" id="UP000196027"/>
    </source>
</evidence>
<sequence>MKIPPIKPILMASALIAAVSAQAEQNGQEKIDYVQLGATLLQDGYVQRAKTVLEKVDIRKPDFDYVTYYTLKGVMNHELGYPLVSNRFLEHAIALGQSKKSIYLYIARNHWQDLNYTGVIEALDKAGEAATNSEQMFAIKAEAYKQLGQMKQAWATLDAGIAHFPDYARFYSQKFYYLLELGYFQTALEYAQHYLQKQNYSAKDYLAMAFALRENNRLMDAAVLLEEGVIKHPADDKLLEMLGQVYIDQEQYLIAALVMDWASIQFPRFAHRAATLYLKAGDPIRSLQLNRRIGDQKEKFQQRLGIDIELEDYESLVAKTESLKRYDLLKDDNIVYALGYAHFMIRNFDTAKQYLQRINDNQLFTQASQLFQQIEKCQDEPIECR</sequence>
<dbReference type="EMBL" id="CP021425">
    <property type="protein sequence ID" value="ARU54349.1"/>
    <property type="molecule type" value="Genomic_DNA"/>
</dbReference>
<dbReference type="SUPFAM" id="SSF48452">
    <property type="entry name" value="TPR-like"/>
    <property type="match status" value="1"/>
</dbReference>
<keyword evidence="3" id="KW-1185">Reference proteome</keyword>
<dbReference type="Proteomes" id="UP000196027">
    <property type="component" value="Chromosome"/>
</dbReference>
<keyword evidence="1" id="KW-0732">Signal</keyword>
<reference evidence="2 3" key="1">
    <citation type="submission" date="2017-05" db="EMBL/GenBank/DDBJ databases">
        <title>Genomic insights into alkan degradation activity of Oleiphilus messinensis.</title>
        <authorList>
            <person name="Kozyavkin S.A."/>
            <person name="Slesarev A.I."/>
            <person name="Golyshin P.N."/>
            <person name="Korzhenkov A."/>
            <person name="Golyshina O.N."/>
            <person name="Toshchakov S.V."/>
        </authorList>
    </citation>
    <scope>NUCLEOTIDE SEQUENCE [LARGE SCALE GENOMIC DNA]</scope>
    <source>
        <strain evidence="2 3">ME102</strain>
    </source>
</reference>
<accession>A0A1Y0I2B0</accession>
<feature type="signal peptide" evidence="1">
    <location>
        <begin position="1"/>
        <end position="23"/>
    </location>
</feature>
<dbReference type="InterPro" id="IPR011990">
    <property type="entry name" value="TPR-like_helical_dom_sf"/>
</dbReference>
<evidence type="ECO:0000256" key="1">
    <source>
        <dbReference type="SAM" id="SignalP"/>
    </source>
</evidence>
<evidence type="ECO:0000313" key="2">
    <source>
        <dbReference type="EMBL" id="ARU54349.1"/>
    </source>
</evidence>
<gene>
    <name evidence="2" type="ORF">OLMES_0243</name>
</gene>
<dbReference type="OrthoDB" id="7057973at2"/>
<dbReference type="RefSeq" id="WP_087459564.1">
    <property type="nucleotide sequence ID" value="NZ_CP021425.1"/>
</dbReference>
<dbReference type="AlphaFoldDB" id="A0A1Y0I2B0"/>
<organism evidence="2 3">
    <name type="scientific">Oleiphilus messinensis</name>
    <dbReference type="NCBI Taxonomy" id="141451"/>
    <lineage>
        <taxon>Bacteria</taxon>
        <taxon>Pseudomonadati</taxon>
        <taxon>Pseudomonadota</taxon>
        <taxon>Gammaproteobacteria</taxon>
        <taxon>Oceanospirillales</taxon>
        <taxon>Oleiphilaceae</taxon>
        <taxon>Oleiphilus</taxon>
    </lineage>
</organism>
<dbReference type="Gene3D" id="1.25.40.10">
    <property type="entry name" value="Tetratricopeptide repeat domain"/>
    <property type="match status" value="1"/>
</dbReference>
<dbReference type="KEGG" id="ome:OLMES_0243"/>
<proteinExistence type="predicted"/>
<feature type="chain" id="PRO_5013163635" evidence="1">
    <location>
        <begin position="24"/>
        <end position="385"/>
    </location>
</feature>